<evidence type="ECO:0000313" key="2">
    <source>
        <dbReference type="Proteomes" id="UP000000599"/>
    </source>
</evidence>
<accession>Q6BXQ2</accession>
<dbReference type="AlphaFoldDB" id="Q6BXQ2"/>
<sequence length="67" mass="7274">MIVWGEDGCYNTPITIYTQPGCILVGGNSNMSFELINATAILEVISLRVAAISKRTEVIARNCSCHD</sequence>
<name>Q6BXQ2_DEBHA</name>
<organism evidence="1 2">
    <name type="scientific">Debaryomyces hansenii (strain ATCC 36239 / CBS 767 / BCRC 21394 / JCM 1990 / NBRC 0083 / IGC 2968)</name>
    <name type="common">Yeast</name>
    <name type="synonym">Torulaspora hansenii</name>
    <dbReference type="NCBI Taxonomy" id="284592"/>
    <lineage>
        <taxon>Eukaryota</taxon>
        <taxon>Fungi</taxon>
        <taxon>Dikarya</taxon>
        <taxon>Ascomycota</taxon>
        <taxon>Saccharomycotina</taxon>
        <taxon>Pichiomycetes</taxon>
        <taxon>Debaryomycetaceae</taxon>
        <taxon>Debaryomyces</taxon>
    </lineage>
</organism>
<dbReference type="VEuPathDB" id="FungiDB:DEHA2B01166g"/>
<dbReference type="Proteomes" id="UP000000599">
    <property type="component" value="Chromosome B"/>
</dbReference>
<dbReference type="KEGG" id="dha:DEHA2B01166g"/>
<proteinExistence type="predicted"/>
<dbReference type="InParanoid" id="Q6BXQ2"/>
<evidence type="ECO:0000313" key="1">
    <source>
        <dbReference type="EMBL" id="CAG85002.2"/>
    </source>
</evidence>
<gene>
    <name evidence="1" type="ordered locus">DEHA2B01166g</name>
</gene>
<reference evidence="1 2" key="1">
    <citation type="journal article" date="2004" name="Nature">
        <title>Genome evolution in yeasts.</title>
        <authorList>
            <consortium name="Genolevures"/>
            <person name="Dujon B."/>
            <person name="Sherman D."/>
            <person name="Fischer G."/>
            <person name="Durrens P."/>
            <person name="Casaregola S."/>
            <person name="Lafontaine I."/>
            <person name="de Montigny J."/>
            <person name="Marck C."/>
            <person name="Neuveglise C."/>
            <person name="Talla E."/>
            <person name="Goffard N."/>
            <person name="Frangeul L."/>
            <person name="Aigle M."/>
            <person name="Anthouard V."/>
            <person name="Babour A."/>
            <person name="Barbe V."/>
            <person name="Barnay S."/>
            <person name="Blanchin S."/>
            <person name="Beckerich J.M."/>
            <person name="Beyne E."/>
            <person name="Bleykasten C."/>
            <person name="Boisrame A."/>
            <person name="Boyer J."/>
            <person name="Cattolico L."/>
            <person name="Confanioleri F."/>
            <person name="de Daruvar A."/>
            <person name="Despons L."/>
            <person name="Fabre E."/>
            <person name="Fairhead C."/>
            <person name="Ferry-Dumazet H."/>
            <person name="Groppi A."/>
            <person name="Hantraye F."/>
            <person name="Hennequin C."/>
            <person name="Jauniaux N."/>
            <person name="Joyet P."/>
            <person name="Kachouri R."/>
            <person name="Kerrest A."/>
            <person name="Koszul R."/>
            <person name="Lemaire M."/>
            <person name="Lesur I."/>
            <person name="Ma L."/>
            <person name="Muller H."/>
            <person name="Nicaud J.M."/>
            <person name="Nikolski M."/>
            <person name="Oztas S."/>
            <person name="Ozier-Kalogeropoulos O."/>
            <person name="Pellenz S."/>
            <person name="Potier S."/>
            <person name="Richard G.F."/>
            <person name="Straub M.L."/>
            <person name="Suleau A."/>
            <person name="Swennene D."/>
            <person name="Tekaia F."/>
            <person name="Wesolowski-Louvel M."/>
            <person name="Westhof E."/>
            <person name="Wirth B."/>
            <person name="Zeniou-Meyer M."/>
            <person name="Zivanovic I."/>
            <person name="Bolotin-Fukuhara M."/>
            <person name="Thierry A."/>
            <person name="Bouchier C."/>
            <person name="Caudron B."/>
            <person name="Scarpelli C."/>
            <person name="Gaillardin C."/>
            <person name="Weissenbach J."/>
            <person name="Wincker P."/>
            <person name="Souciet J.L."/>
        </authorList>
    </citation>
    <scope>NUCLEOTIDE SEQUENCE [LARGE SCALE GENOMIC DNA]</scope>
    <source>
        <strain evidence="2">ATCC 36239 / CBS 767 / BCRC 21394 / JCM 1990 / NBRC 0083 / IGC 2968</strain>
    </source>
</reference>
<dbReference type="EMBL" id="CR382134">
    <property type="protein sequence ID" value="CAG85002.2"/>
    <property type="molecule type" value="Genomic_DNA"/>
</dbReference>
<protein>
    <submittedName>
        <fullName evidence="1">DEHA2B01166p</fullName>
    </submittedName>
</protein>
<dbReference type="GeneID" id="2913141"/>
<dbReference type="RefSeq" id="XP_457017.2">
    <property type="nucleotide sequence ID" value="XM_457017.1"/>
</dbReference>
<dbReference type="HOGENOM" id="CLU_2812293_0_0_1"/>
<keyword evidence="2" id="KW-1185">Reference proteome</keyword>